<dbReference type="PANTHER" id="PTHR34704">
    <property type="entry name" value="ATPASE"/>
    <property type="match status" value="1"/>
</dbReference>
<dbReference type="AlphaFoldDB" id="G6AVU7"/>
<dbReference type="Pfam" id="PF01637">
    <property type="entry name" value="ATPase_2"/>
    <property type="match status" value="1"/>
</dbReference>
<dbReference type="HOGENOM" id="CLU_041137_3_0_10"/>
<evidence type="ECO:0000259" key="2">
    <source>
        <dbReference type="Pfam" id="PF03008"/>
    </source>
</evidence>
<gene>
    <name evidence="3" type="ORF">HMPREF0673_00742</name>
</gene>
<dbReference type="GO" id="GO:0005524">
    <property type="term" value="F:ATP binding"/>
    <property type="evidence" value="ECO:0007669"/>
    <property type="project" value="InterPro"/>
</dbReference>
<dbReference type="Gene3D" id="3.40.50.300">
    <property type="entry name" value="P-loop containing nucleotide triphosphate hydrolases"/>
    <property type="match status" value="1"/>
</dbReference>
<organism evidence="3 4">
    <name type="scientific">Leyella stercorea DSM 18206</name>
    <dbReference type="NCBI Taxonomy" id="1002367"/>
    <lineage>
        <taxon>Bacteria</taxon>
        <taxon>Pseudomonadati</taxon>
        <taxon>Bacteroidota</taxon>
        <taxon>Bacteroidia</taxon>
        <taxon>Bacteroidales</taxon>
        <taxon>Prevotellaceae</taxon>
        <taxon>Leyella</taxon>
    </lineage>
</organism>
<dbReference type="Proteomes" id="UP000004407">
    <property type="component" value="Unassembled WGS sequence"/>
</dbReference>
<dbReference type="PANTHER" id="PTHR34704:SF1">
    <property type="entry name" value="ATPASE"/>
    <property type="match status" value="1"/>
</dbReference>
<dbReference type="Pfam" id="PF03008">
    <property type="entry name" value="DUF234"/>
    <property type="match status" value="1"/>
</dbReference>
<evidence type="ECO:0008006" key="5">
    <source>
        <dbReference type="Google" id="ProtNLM"/>
    </source>
</evidence>
<accession>G6AVU7</accession>
<evidence type="ECO:0000259" key="1">
    <source>
        <dbReference type="Pfam" id="PF01637"/>
    </source>
</evidence>
<dbReference type="GeneID" id="78336548"/>
<dbReference type="InterPro" id="IPR004256">
    <property type="entry name" value="DUF234"/>
</dbReference>
<evidence type="ECO:0000313" key="3">
    <source>
        <dbReference type="EMBL" id="EHJ41460.1"/>
    </source>
</evidence>
<dbReference type="InterPro" id="IPR027417">
    <property type="entry name" value="P-loop_NTPase"/>
</dbReference>
<dbReference type="InterPro" id="IPR011579">
    <property type="entry name" value="ATPase_dom"/>
</dbReference>
<dbReference type="SUPFAM" id="SSF52540">
    <property type="entry name" value="P-loop containing nucleoside triphosphate hydrolases"/>
    <property type="match status" value="1"/>
</dbReference>
<protein>
    <recommendedName>
        <fullName evidence="5">ATP-binding protein</fullName>
    </recommendedName>
</protein>
<name>G6AVU7_9BACT</name>
<proteinExistence type="predicted"/>
<dbReference type="RefSeq" id="WP_007897926.1">
    <property type="nucleotide sequence ID" value="NZ_JH379387.1"/>
</dbReference>
<dbReference type="EMBL" id="AFZZ01000068">
    <property type="protein sequence ID" value="EHJ41460.1"/>
    <property type="molecule type" value="Genomic_DNA"/>
</dbReference>
<dbReference type="PATRIC" id="fig|1002367.3.peg.587"/>
<sequence>MEFVDRIKEQKRLQRAFGSNKRKFVVVYGRRRLGKSTLLKRVITEDDIYFEAARQETQVQISLLATTIADRYEGFDMPVYPSWHSILTAFNKVCRENTVLVLDEFPYMVEKDSALPSVLQTLVDSGELRYHLVVCGSSQRMMQRFVLDKSDPLYGRAHERMNLRPIRPQYWQEVMRLDAVSTIEEYSVWGGVPRYWALREEYGSFCEAVEELVLDEHGMLNGEPSALFVDEASDIAPFQSIMTAIGHGNTRYSAVASVIGKKTTEISKPLSALVEMSYICKDVPFGESEEKTKKTLYVINDNFMAFYYTFIEPHRSMLALGRTAFVMQKIRAGFPAHVGKVWEQLCQAAVSGNELFGHTWNMARRWWGKVPVYEDGRKTPVGFDDLEFDVVAEAVDAKDTILVGECKWKAADYADRLLVQLKAKAEKAPFAQGKKIVYVLFLKEPPLSAADCHVFLPDDVLKYQPE</sequence>
<feature type="domain" description="ATPase" evidence="1">
    <location>
        <begin position="3"/>
        <end position="171"/>
    </location>
</feature>
<feature type="domain" description="DUF234" evidence="2">
    <location>
        <begin position="307"/>
        <end position="412"/>
    </location>
</feature>
<comment type="caution">
    <text evidence="3">The sequence shown here is derived from an EMBL/GenBank/DDBJ whole genome shotgun (WGS) entry which is preliminary data.</text>
</comment>
<evidence type="ECO:0000313" key="4">
    <source>
        <dbReference type="Proteomes" id="UP000004407"/>
    </source>
</evidence>
<dbReference type="eggNOG" id="COG1672">
    <property type="taxonomic scope" value="Bacteria"/>
</dbReference>
<reference evidence="3 4" key="1">
    <citation type="submission" date="2011-08" db="EMBL/GenBank/DDBJ databases">
        <authorList>
            <person name="Weinstock G."/>
            <person name="Sodergren E."/>
            <person name="Clifton S."/>
            <person name="Fulton L."/>
            <person name="Fulton B."/>
            <person name="Courtney L."/>
            <person name="Fronick C."/>
            <person name="Harrison M."/>
            <person name="Strong C."/>
            <person name="Farmer C."/>
            <person name="Delahaunty K."/>
            <person name="Markovic C."/>
            <person name="Hall O."/>
            <person name="Minx P."/>
            <person name="Tomlinson C."/>
            <person name="Mitreva M."/>
            <person name="Hou S."/>
            <person name="Chen J."/>
            <person name="Wollam A."/>
            <person name="Pepin K.H."/>
            <person name="Johnson M."/>
            <person name="Bhonagiri V."/>
            <person name="Zhang X."/>
            <person name="Suruliraj S."/>
            <person name="Warren W."/>
            <person name="Chinwalla A."/>
            <person name="Mardis E.R."/>
            <person name="Wilson R.K."/>
        </authorList>
    </citation>
    <scope>NUCLEOTIDE SEQUENCE [LARGE SCALE GENOMIC DNA]</scope>
    <source>
        <strain evidence="3 4">DSM 18206</strain>
    </source>
</reference>